<dbReference type="InterPro" id="IPR045865">
    <property type="entry name" value="ACT-like_dom_sf"/>
</dbReference>
<dbReference type="CDD" id="cd00077">
    <property type="entry name" value="HDc"/>
    <property type="match status" value="1"/>
</dbReference>
<dbReference type="SMART" id="SM00471">
    <property type="entry name" value="HDc"/>
    <property type="match status" value="1"/>
</dbReference>
<gene>
    <name evidence="7" type="ORF">M878_10945</name>
</gene>
<comment type="pathway">
    <text evidence="2">Purine metabolism.</text>
</comment>
<dbReference type="InterPro" id="IPR043519">
    <property type="entry name" value="NT_sf"/>
</dbReference>
<dbReference type="PANTHER" id="PTHR21262:SF31">
    <property type="entry name" value="GTP PYROPHOSPHOKINASE"/>
    <property type="match status" value="1"/>
</dbReference>
<feature type="compositionally biased region" description="Low complexity" evidence="3">
    <location>
        <begin position="15"/>
        <end position="28"/>
    </location>
</feature>
<comment type="caution">
    <text evidence="7">The sequence shown here is derived from an EMBL/GenBank/DDBJ whole genome shotgun (WGS) entry which is preliminary data.</text>
</comment>
<evidence type="ECO:0000313" key="7">
    <source>
        <dbReference type="EMBL" id="EST34264.1"/>
    </source>
</evidence>
<dbReference type="Gene3D" id="3.30.70.260">
    <property type="match status" value="1"/>
</dbReference>
<dbReference type="InterPro" id="IPR006674">
    <property type="entry name" value="HD_domain"/>
</dbReference>
<dbReference type="Proteomes" id="UP000017984">
    <property type="component" value="Chromosome"/>
</dbReference>
<dbReference type="InterPro" id="IPR007685">
    <property type="entry name" value="RelA_SpoT"/>
</dbReference>
<dbReference type="FunFam" id="1.10.3210.10:FF:000001">
    <property type="entry name" value="GTP pyrophosphokinase RelA"/>
    <property type="match status" value="1"/>
</dbReference>
<comment type="similarity">
    <text evidence="1">Belongs to the RelA/SpoT family.</text>
</comment>
<feature type="domain" description="ACT" evidence="4">
    <location>
        <begin position="700"/>
        <end position="774"/>
    </location>
</feature>
<evidence type="ECO:0000256" key="1">
    <source>
        <dbReference type="ARBA" id="ARBA00007476"/>
    </source>
</evidence>
<dbReference type="InterPro" id="IPR004095">
    <property type="entry name" value="TGS"/>
</dbReference>
<accession>V6KZ60</accession>
<evidence type="ECO:0000256" key="3">
    <source>
        <dbReference type="SAM" id="MobiDB-lite"/>
    </source>
</evidence>
<dbReference type="InterPro" id="IPR002912">
    <property type="entry name" value="ACT_dom"/>
</dbReference>
<dbReference type="SUPFAM" id="SSF55021">
    <property type="entry name" value="ACT-like"/>
    <property type="match status" value="1"/>
</dbReference>
<dbReference type="AlphaFoldDB" id="V6KZ60"/>
<evidence type="ECO:0000259" key="5">
    <source>
        <dbReference type="PROSITE" id="PS51831"/>
    </source>
</evidence>
<reference evidence="7 8" key="1">
    <citation type="journal article" date="2014" name="Genome Announc.">
        <title>Draft Genome Sequence of Streptomyces roseochromogenes subsp. oscitans DS 12.976, Producer of the Aminocoumarin Antibiotic Clorobiocin.</title>
        <authorList>
            <person name="Ruckert C."/>
            <person name="Kalinowski J."/>
            <person name="Heide L."/>
            <person name="Apel A.K."/>
        </authorList>
    </citation>
    <scope>NUCLEOTIDE SEQUENCE [LARGE SCALE GENOMIC DNA]</scope>
    <source>
        <strain evidence="7 8">DS 12.976</strain>
    </source>
</reference>
<dbReference type="GO" id="GO:0005886">
    <property type="term" value="C:plasma membrane"/>
    <property type="evidence" value="ECO:0007669"/>
    <property type="project" value="TreeGrafter"/>
</dbReference>
<dbReference type="InterPro" id="IPR012676">
    <property type="entry name" value="TGS-like"/>
</dbReference>
<dbReference type="PANTHER" id="PTHR21262">
    <property type="entry name" value="GUANOSINE-3',5'-BIS DIPHOSPHATE 3'-PYROPHOSPHOHYDROLASE"/>
    <property type="match status" value="1"/>
</dbReference>
<dbReference type="SUPFAM" id="SSF109604">
    <property type="entry name" value="HD-domain/PDEase-like"/>
    <property type="match status" value="1"/>
</dbReference>
<dbReference type="CDD" id="cd05399">
    <property type="entry name" value="NT_Rel-Spo_like"/>
    <property type="match status" value="1"/>
</dbReference>
<feature type="domain" description="HD" evidence="5">
    <location>
        <begin position="103"/>
        <end position="200"/>
    </location>
</feature>
<dbReference type="STRING" id="1352936.M878_10945"/>
<dbReference type="RefSeq" id="WP_023546165.1">
    <property type="nucleotide sequence ID" value="NZ_CM002285.1"/>
</dbReference>
<dbReference type="InterPro" id="IPR012675">
    <property type="entry name" value="Beta-grasp_dom_sf"/>
</dbReference>
<feature type="compositionally biased region" description="Low complexity" evidence="3">
    <location>
        <begin position="412"/>
        <end position="435"/>
    </location>
</feature>
<protein>
    <submittedName>
        <fullName evidence="7">Kinase</fullName>
    </submittedName>
</protein>
<dbReference type="SUPFAM" id="SSF81271">
    <property type="entry name" value="TGS-like"/>
    <property type="match status" value="1"/>
</dbReference>
<dbReference type="PROSITE" id="PS51880">
    <property type="entry name" value="TGS"/>
    <property type="match status" value="1"/>
</dbReference>
<dbReference type="Pfam" id="PF13328">
    <property type="entry name" value="HD_4"/>
    <property type="match status" value="1"/>
</dbReference>
<dbReference type="HOGENOM" id="CLU_012300_4_1_11"/>
<dbReference type="EMBL" id="AWQX01000083">
    <property type="protein sequence ID" value="EST34264.1"/>
    <property type="molecule type" value="Genomic_DNA"/>
</dbReference>
<evidence type="ECO:0000259" key="4">
    <source>
        <dbReference type="PROSITE" id="PS51671"/>
    </source>
</evidence>
<evidence type="ECO:0000313" key="8">
    <source>
        <dbReference type="Proteomes" id="UP000017984"/>
    </source>
</evidence>
<dbReference type="PATRIC" id="fig|1352936.5.peg.2319"/>
<sequence length="779" mass="83223">MSAEATNPASPGPVAPTASAAATAPAVPRADRRKSRPRIDLRRLGRAALLGPAVRGKLPDAIGHVVEAHRAHHPDADLDPLRRAYVLAESSHRGQMRKSGEPYITHPLAVTLILAELGAETTTLTASLLHDTVEDTDVTLDQVREQFGEEVRYLVDGVTKLEKVDYGAAAEPETFRKMLVATGSDVRVMSIKLADRLHNMRTLGVMRPEKQARIAKVTRDVLIPLAERLGVQALKTEMEDLVFAILHPEEYEHTRELIADNAARPDDPLAEVADEMRRVLREAGIQAEVLIRPRHFVSVHRVARKRGQLRGTDFGRLLVLVHEDADCYGVLGELHTCMTPVVSEFKDFIAVPKFNLYQSLHTAVAVPQARTDSPGGTPIAAQVVEVLIRTHQMHKVAEAGVIALGNPYAPAPDATASDATASGATVSDASASDAPADGERADPTRPGWLSRLLDWQEAAPDPDTFWSTLREDLAQDREITVFRPDGGTLGLPEGATCVDAAYAQYGEDAHACIGARVNSRLATLSTVLKDGDTVQLLMGQDPASEPSREWLEHAHTPAARIAIQRWLATHPSGGSGTDDGSGPRSEPAEATASQRSAGGSRADAAGATASADAPGGAAPAERTSAARPRGADVLVDRPGAAVRLAGCCTPVPPDEITGFAVRGGVVTVHRLECASVAHMKGRGRTELGVRWGDTSECRVTLVAESFGRPHLLADLTEAISSTGVDIVSATVEPPSQQRVRHTYTLQLPDAAHLPALMRAMRDVPGVYDVSRAQHQAPPS</sequence>
<feature type="domain" description="TGS" evidence="6">
    <location>
        <begin position="477"/>
        <end position="538"/>
    </location>
</feature>
<dbReference type="CDD" id="cd04876">
    <property type="entry name" value="ACT_RelA-SpoT"/>
    <property type="match status" value="1"/>
</dbReference>
<keyword evidence="7" id="KW-0808">Transferase</keyword>
<feature type="region of interest" description="Disordered" evidence="3">
    <location>
        <begin position="412"/>
        <end position="445"/>
    </location>
</feature>
<evidence type="ECO:0000259" key="6">
    <source>
        <dbReference type="PROSITE" id="PS51880"/>
    </source>
</evidence>
<dbReference type="GO" id="GO:0016301">
    <property type="term" value="F:kinase activity"/>
    <property type="evidence" value="ECO:0007669"/>
    <property type="project" value="UniProtKB-KW"/>
</dbReference>
<dbReference type="SMART" id="SM00954">
    <property type="entry name" value="RelA_SpoT"/>
    <property type="match status" value="1"/>
</dbReference>
<dbReference type="PROSITE" id="PS51671">
    <property type="entry name" value="ACT"/>
    <property type="match status" value="1"/>
</dbReference>
<dbReference type="SUPFAM" id="SSF81301">
    <property type="entry name" value="Nucleotidyltransferase"/>
    <property type="match status" value="1"/>
</dbReference>
<dbReference type="InterPro" id="IPR003607">
    <property type="entry name" value="HD/PDEase_dom"/>
</dbReference>
<proteinExistence type="inferred from homology"/>
<dbReference type="Gene3D" id="3.10.20.30">
    <property type="match status" value="1"/>
</dbReference>
<feature type="compositionally biased region" description="Low complexity" evidence="3">
    <location>
        <begin position="590"/>
        <end position="620"/>
    </location>
</feature>
<feature type="region of interest" description="Disordered" evidence="3">
    <location>
        <begin position="569"/>
        <end position="632"/>
    </location>
</feature>
<dbReference type="PROSITE" id="PS51831">
    <property type="entry name" value="HD"/>
    <property type="match status" value="1"/>
</dbReference>
<dbReference type="Gene3D" id="1.10.3210.10">
    <property type="entry name" value="Hypothetical protein af1432"/>
    <property type="match status" value="1"/>
</dbReference>
<dbReference type="GO" id="GO:0015969">
    <property type="term" value="P:guanosine tetraphosphate metabolic process"/>
    <property type="evidence" value="ECO:0007669"/>
    <property type="project" value="InterPro"/>
</dbReference>
<keyword evidence="7" id="KW-0418">Kinase</keyword>
<name>V6KZ60_STRRC</name>
<feature type="region of interest" description="Disordered" evidence="3">
    <location>
        <begin position="1"/>
        <end position="38"/>
    </location>
</feature>
<evidence type="ECO:0000256" key="2">
    <source>
        <dbReference type="ARBA" id="ARBA00025704"/>
    </source>
</evidence>
<dbReference type="Pfam" id="PF04607">
    <property type="entry name" value="RelA_SpoT"/>
    <property type="match status" value="1"/>
</dbReference>
<dbReference type="Pfam" id="PF02824">
    <property type="entry name" value="TGS"/>
    <property type="match status" value="1"/>
</dbReference>
<organism evidence="7 8">
    <name type="scientific">Streptomyces roseochromogenus subsp. oscitans DS 12.976</name>
    <dbReference type="NCBI Taxonomy" id="1352936"/>
    <lineage>
        <taxon>Bacteria</taxon>
        <taxon>Bacillati</taxon>
        <taxon>Actinomycetota</taxon>
        <taxon>Actinomycetes</taxon>
        <taxon>Kitasatosporales</taxon>
        <taxon>Streptomycetaceae</taxon>
        <taxon>Streptomyces</taxon>
    </lineage>
</organism>
<keyword evidence="8" id="KW-1185">Reference proteome</keyword>
<dbReference type="Gene3D" id="3.30.460.10">
    <property type="entry name" value="Beta Polymerase, domain 2"/>
    <property type="match status" value="1"/>
</dbReference>
<dbReference type="Pfam" id="PF13291">
    <property type="entry name" value="ACT_4"/>
    <property type="match status" value="1"/>
</dbReference>